<comment type="caution">
    <text evidence="2">The sequence shown here is derived from an EMBL/GenBank/DDBJ whole genome shotgun (WGS) entry which is preliminary data.</text>
</comment>
<accession>A0ABN8P5Z9</accession>
<dbReference type="Proteomes" id="UP001159405">
    <property type="component" value="Unassembled WGS sequence"/>
</dbReference>
<feature type="compositionally biased region" description="Polar residues" evidence="1">
    <location>
        <begin position="93"/>
        <end position="105"/>
    </location>
</feature>
<organism evidence="2 3">
    <name type="scientific">Porites lobata</name>
    <dbReference type="NCBI Taxonomy" id="104759"/>
    <lineage>
        <taxon>Eukaryota</taxon>
        <taxon>Metazoa</taxon>
        <taxon>Cnidaria</taxon>
        <taxon>Anthozoa</taxon>
        <taxon>Hexacorallia</taxon>
        <taxon>Scleractinia</taxon>
        <taxon>Fungiina</taxon>
        <taxon>Poritidae</taxon>
        <taxon>Porites</taxon>
    </lineage>
</organism>
<reference evidence="2 3" key="1">
    <citation type="submission" date="2022-05" db="EMBL/GenBank/DDBJ databases">
        <authorList>
            <consortium name="Genoscope - CEA"/>
            <person name="William W."/>
        </authorList>
    </citation>
    <scope>NUCLEOTIDE SEQUENCE [LARGE SCALE GENOMIC DNA]</scope>
</reference>
<evidence type="ECO:0000256" key="1">
    <source>
        <dbReference type="SAM" id="MobiDB-lite"/>
    </source>
</evidence>
<keyword evidence="3" id="KW-1185">Reference proteome</keyword>
<sequence>MESRSHEKKNRLICFKTFSLTRQTGRSEESIPRVFRRFKNGPSLDASSLRRTRSFSLPRILQKEKDEKQHFTFSFSIRTKPKQACSPERSSMEENSQSNGLKQSGGRNNFVIPTICIQTPEEVNLILQLRTFSIDESSQLRPEQGDKKDCPTEGASSACKTTPDISDKRTPRRKRSASWSGTDMGIYSSGEPLNINFDEVLKHSVSWSAFFDSDTSRETDLCSTEL</sequence>
<evidence type="ECO:0000313" key="2">
    <source>
        <dbReference type="EMBL" id="CAH3134926.1"/>
    </source>
</evidence>
<feature type="compositionally biased region" description="Polar residues" evidence="1">
    <location>
        <begin position="154"/>
        <end position="164"/>
    </location>
</feature>
<evidence type="ECO:0000313" key="3">
    <source>
        <dbReference type="Proteomes" id="UP001159405"/>
    </source>
</evidence>
<feature type="region of interest" description="Disordered" evidence="1">
    <location>
        <begin position="80"/>
        <end position="105"/>
    </location>
</feature>
<gene>
    <name evidence="2" type="ORF">PLOB_00037673</name>
</gene>
<dbReference type="EMBL" id="CALNXK010000055">
    <property type="protein sequence ID" value="CAH3134926.1"/>
    <property type="molecule type" value="Genomic_DNA"/>
</dbReference>
<feature type="region of interest" description="Disordered" evidence="1">
    <location>
        <begin position="137"/>
        <end position="181"/>
    </location>
</feature>
<name>A0ABN8P5Z9_9CNID</name>
<proteinExistence type="predicted"/>
<protein>
    <submittedName>
        <fullName evidence="2">Uncharacterized protein</fullName>
    </submittedName>
</protein>